<keyword evidence="1" id="KW-0175">Coiled coil</keyword>
<feature type="coiled-coil region" evidence="1">
    <location>
        <begin position="68"/>
        <end position="102"/>
    </location>
</feature>
<dbReference type="OrthoDB" id="2991180at2"/>
<accession>A0A098EFP7</accession>
<dbReference type="PANTHER" id="PTHR40027:SF1">
    <property type="entry name" value="CELL DIVISION PROTEIN DIVIC"/>
    <property type="match status" value="1"/>
</dbReference>
<dbReference type="InterPro" id="IPR039076">
    <property type="entry name" value="DivIC"/>
</dbReference>
<dbReference type="PANTHER" id="PTHR40027">
    <property type="entry name" value="CELL DIVISION PROTEIN DIVIC"/>
    <property type="match status" value="1"/>
</dbReference>
<evidence type="ECO:0000313" key="4">
    <source>
        <dbReference type="Proteomes" id="UP000043699"/>
    </source>
</evidence>
<name>A0A098EFP7_9BACL</name>
<evidence type="ECO:0000313" key="3">
    <source>
        <dbReference type="EMBL" id="CEG21124.1"/>
    </source>
</evidence>
<dbReference type="InterPro" id="IPR007060">
    <property type="entry name" value="FtsL/DivIC"/>
</dbReference>
<keyword evidence="2" id="KW-0472">Membrane</keyword>
<dbReference type="STRING" id="1499687.BN1080_00015"/>
<protein>
    <submittedName>
        <fullName evidence="3">Cell division protein DivIC</fullName>
    </submittedName>
</protein>
<feature type="transmembrane region" description="Helical" evidence="2">
    <location>
        <begin position="39"/>
        <end position="63"/>
    </location>
</feature>
<reference evidence="3 4" key="1">
    <citation type="submission" date="2014-09" db="EMBL/GenBank/DDBJ databases">
        <authorList>
            <person name="Urmite Genomes Urmite Genomes"/>
        </authorList>
    </citation>
    <scope>NUCLEOTIDE SEQUENCE [LARGE SCALE GENOMIC DNA]</scope>
    <source>
        <strain evidence="3 4">ES2</strain>
    </source>
</reference>
<dbReference type="RefSeq" id="WP_052649504.1">
    <property type="nucleotide sequence ID" value="NZ_CCXS01000001.1"/>
</dbReference>
<keyword evidence="2" id="KW-0812">Transmembrane</keyword>
<organism evidence="3 4">
    <name type="scientific">Planococcus massiliensis</name>
    <dbReference type="NCBI Taxonomy" id="1499687"/>
    <lineage>
        <taxon>Bacteria</taxon>
        <taxon>Bacillati</taxon>
        <taxon>Bacillota</taxon>
        <taxon>Bacilli</taxon>
        <taxon>Bacillales</taxon>
        <taxon>Caryophanaceae</taxon>
        <taxon>Planococcus</taxon>
    </lineage>
</organism>
<proteinExistence type="predicted"/>
<dbReference type="GO" id="GO:0051301">
    <property type="term" value="P:cell division"/>
    <property type="evidence" value="ECO:0007669"/>
    <property type="project" value="UniProtKB-KW"/>
</dbReference>
<keyword evidence="3" id="KW-0132">Cell division</keyword>
<dbReference type="AlphaFoldDB" id="A0A098EFP7"/>
<evidence type="ECO:0000256" key="1">
    <source>
        <dbReference type="SAM" id="Coils"/>
    </source>
</evidence>
<evidence type="ECO:0000256" key="2">
    <source>
        <dbReference type="SAM" id="Phobius"/>
    </source>
</evidence>
<sequence>MSLKREKPSEQREVASIRNDYVRSVERKEKRHQAHKVRLFRRLSVFGILVLMASIWIGTTIYAQSQTISEKEQMRAETLASLEKAEKEQKKLEEQILLLNDDEYIAKLARKEYFLSEDGEIIFTLPNEDQKTKEKADGKE</sequence>
<keyword evidence="3" id="KW-0131">Cell cycle</keyword>
<keyword evidence="2" id="KW-1133">Transmembrane helix</keyword>
<keyword evidence="4" id="KW-1185">Reference proteome</keyword>
<dbReference type="EMBL" id="CCXS01000001">
    <property type="protein sequence ID" value="CEG21124.1"/>
    <property type="molecule type" value="Genomic_DNA"/>
</dbReference>
<dbReference type="Pfam" id="PF04977">
    <property type="entry name" value="DivIC"/>
    <property type="match status" value="1"/>
</dbReference>
<gene>
    <name evidence="3" type="primary">divIC</name>
    <name evidence="3" type="ORF">BN1080_00015</name>
</gene>
<dbReference type="Proteomes" id="UP000043699">
    <property type="component" value="Unassembled WGS sequence"/>
</dbReference>